<evidence type="ECO:0000259" key="3">
    <source>
        <dbReference type="Pfam" id="PF00534"/>
    </source>
</evidence>
<dbReference type="PANTHER" id="PTHR45947">
    <property type="entry name" value="SULFOQUINOVOSYL TRANSFERASE SQD2"/>
    <property type="match status" value="1"/>
</dbReference>
<evidence type="ECO:0000256" key="2">
    <source>
        <dbReference type="ARBA" id="ARBA00022679"/>
    </source>
</evidence>
<protein>
    <submittedName>
        <fullName evidence="5">Glycosyl transferase, group 1</fullName>
    </submittedName>
</protein>
<evidence type="ECO:0000313" key="5">
    <source>
        <dbReference type="EMBL" id="OZG56427.1"/>
    </source>
</evidence>
<evidence type="ECO:0000259" key="4">
    <source>
        <dbReference type="Pfam" id="PF13439"/>
    </source>
</evidence>
<dbReference type="InterPro" id="IPR050194">
    <property type="entry name" value="Glycosyltransferase_grp1"/>
</dbReference>
<keyword evidence="6" id="KW-1185">Reference proteome</keyword>
<dbReference type="Gene3D" id="3.40.50.2000">
    <property type="entry name" value="Glycogen Phosphorylase B"/>
    <property type="match status" value="2"/>
</dbReference>
<dbReference type="PANTHER" id="PTHR45947:SF3">
    <property type="entry name" value="SULFOQUINOVOSYL TRANSFERASE SQD2"/>
    <property type="match status" value="1"/>
</dbReference>
<dbReference type="OrthoDB" id="9790710at2"/>
<dbReference type="Proteomes" id="UP000228976">
    <property type="component" value="Unassembled WGS sequence"/>
</dbReference>
<dbReference type="Pfam" id="PF13439">
    <property type="entry name" value="Glyco_transf_4"/>
    <property type="match status" value="1"/>
</dbReference>
<dbReference type="InterPro" id="IPR001296">
    <property type="entry name" value="Glyco_trans_1"/>
</dbReference>
<evidence type="ECO:0000256" key="1">
    <source>
        <dbReference type="ARBA" id="ARBA00022676"/>
    </source>
</evidence>
<dbReference type="GO" id="GO:0016757">
    <property type="term" value="F:glycosyltransferase activity"/>
    <property type="evidence" value="ECO:0007669"/>
    <property type="project" value="UniProtKB-KW"/>
</dbReference>
<dbReference type="InterPro" id="IPR028098">
    <property type="entry name" value="Glyco_trans_4-like_N"/>
</dbReference>
<name>A0A261FB89_9BIFI</name>
<reference evidence="5 6" key="1">
    <citation type="journal article" date="2017" name="BMC Genomics">
        <title>Comparative genomic and phylogenomic analyses of the Bifidobacteriaceae family.</title>
        <authorList>
            <person name="Lugli G.A."/>
            <person name="Milani C."/>
            <person name="Turroni F."/>
            <person name="Duranti S."/>
            <person name="Mancabelli L."/>
            <person name="Mangifesta M."/>
            <person name="Ferrario C."/>
            <person name="Modesto M."/>
            <person name="Mattarelli P."/>
            <person name="Jiri K."/>
            <person name="van Sinderen D."/>
            <person name="Ventura M."/>
        </authorList>
    </citation>
    <scope>NUCLEOTIDE SEQUENCE [LARGE SCALE GENOMIC DNA]</scope>
    <source>
        <strain evidence="5 6">LMG 21773</strain>
    </source>
</reference>
<gene>
    <name evidence="5" type="ORF">AEAE_0915</name>
</gene>
<evidence type="ECO:0000313" key="6">
    <source>
        <dbReference type="Proteomes" id="UP000228976"/>
    </source>
</evidence>
<feature type="domain" description="Glycosyltransferase subfamily 4-like N-terminal" evidence="4">
    <location>
        <begin position="14"/>
        <end position="175"/>
    </location>
</feature>
<proteinExistence type="predicted"/>
<dbReference type="GO" id="GO:1901137">
    <property type="term" value="P:carbohydrate derivative biosynthetic process"/>
    <property type="evidence" value="ECO:0007669"/>
    <property type="project" value="UniProtKB-ARBA"/>
</dbReference>
<dbReference type="Pfam" id="PF00534">
    <property type="entry name" value="Glycos_transf_1"/>
    <property type="match status" value="1"/>
</dbReference>
<sequence length="369" mass="41643">MKRILFYSEGWGLGGIETFIMNTIRELPRDQFQCDVFCTHDWSDAHDEELASLGAHRYCVFHGFKPNQLKRLTTSPREFRKLLRKNAYDVVHICTMNGMGFLYSNIARQENVPVRIVHSHNSDFGEGHRSIKAIFHQIGKTLWKRSATQLVACSSDAGQYLFDSSAYMLIPNGIYPNEYKFDETMRIQVREFLGIPENALLIGSVGRIAEAKRPFFQVDILEELRAAGVNAYLLLVGDGPLLSSVREYSARKNLTEYVRFPGAKSNPQGYYSALDVFTMPSSFEGFGLSLIEAASSGLSCLISVHIPMLPYPLKQVRYVPSQNAADWACTVRTSACLINNQTRENSAEDVMKAGYSVEAMVRKLINVYE</sequence>
<keyword evidence="1" id="KW-0328">Glycosyltransferase</keyword>
<dbReference type="EMBL" id="MWWU01000002">
    <property type="protein sequence ID" value="OZG56427.1"/>
    <property type="molecule type" value="Genomic_DNA"/>
</dbReference>
<dbReference type="SUPFAM" id="SSF53756">
    <property type="entry name" value="UDP-Glycosyltransferase/glycogen phosphorylase"/>
    <property type="match status" value="1"/>
</dbReference>
<dbReference type="AlphaFoldDB" id="A0A261FB89"/>
<feature type="domain" description="Glycosyl transferase family 1" evidence="3">
    <location>
        <begin position="189"/>
        <end position="309"/>
    </location>
</feature>
<organism evidence="5 6">
    <name type="scientific">Aeriscardovia aeriphila</name>
    <dbReference type="NCBI Taxonomy" id="218139"/>
    <lineage>
        <taxon>Bacteria</taxon>
        <taxon>Bacillati</taxon>
        <taxon>Actinomycetota</taxon>
        <taxon>Actinomycetes</taxon>
        <taxon>Bifidobacteriales</taxon>
        <taxon>Bifidobacteriaceae</taxon>
        <taxon>Aeriscardovia</taxon>
    </lineage>
</organism>
<accession>A0A261FB89</accession>
<keyword evidence="2 5" id="KW-0808">Transferase</keyword>
<comment type="caution">
    <text evidence="5">The sequence shown here is derived from an EMBL/GenBank/DDBJ whole genome shotgun (WGS) entry which is preliminary data.</text>
</comment>
<dbReference type="RefSeq" id="WP_094689958.1">
    <property type="nucleotide sequence ID" value="NZ_JACBYZ010000001.1"/>
</dbReference>